<gene>
    <name evidence="2" type="ORF">ANI02nite_22200</name>
</gene>
<evidence type="ECO:0000313" key="3">
    <source>
        <dbReference type="Proteomes" id="UP000321635"/>
    </source>
</evidence>
<dbReference type="OrthoDB" id="9959741at2"/>
<feature type="transmembrane region" description="Helical" evidence="1">
    <location>
        <begin position="6"/>
        <end position="26"/>
    </location>
</feature>
<accession>A0A511XBK7</accession>
<proteinExistence type="predicted"/>
<dbReference type="RefSeq" id="WP_146882425.1">
    <property type="nucleotide sequence ID" value="NZ_BJYF01000016.1"/>
</dbReference>
<evidence type="ECO:0000256" key="1">
    <source>
        <dbReference type="SAM" id="Phobius"/>
    </source>
</evidence>
<keyword evidence="3" id="KW-1185">Reference proteome</keyword>
<protein>
    <submittedName>
        <fullName evidence="2">Uncharacterized protein</fullName>
    </submittedName>
</protein>
<comment type="caution">
    <text evidence="2">The sequence shown here is derived from an EMBL/GenBank/DDBJ whole genome shotgun (WGS) entry which is preliminary data.</text>
</comment>
<evidence type="ECO:0000313" key="2">
    <source>
        <dbReference type="EMBL" id="GEN60336.1"/>
    </source>
</evidence>
<name>A0A511XBK7_9PROT</name>
<sequence>MRKPKGIKLAVMAVLAVVYVVGIWALSHRPARKTVMAIVDIPVDVVKTHKSYPPPPPIIVTLVEPTPVVIPPPRLVIRGH</sequence>
<keyword evidence="1" id="KW-0812">Transmembrane</keyword>
<dbReference type="EMBL" id="BJYF01000016">
    <property type="protein sequence ID" value="GEN60336.1"/>
    <property type="molecule type" value="Genomic_DNA"/>
</dbReference>
<dbReference type="Proteomes" id="UP000321635">
    <property type="component" value="Unassembled WGS sequence"/>
</dbReference>
<dbReference type="AlphaFoldDB" id="A0A511XBK7"/>
<keyword evidence="1" id="KW-1133">Transmembrane helix</keyword>
<reference evidence="2 3" key="1">
    <citation type="submission" date="2019-07" db="EMBL/GenBank/DDBJ databases">
        <title>Whole genome shotgun sequence of Acetobacter nitrogenifigens NBRC 105050.</title>
        <authorList>
            <person name="Hosoyama A."/>
            <person name="Uohara A."/>
            <person name="Ohji S."/>
            <person name="Ichikawa N."/>
        </authorList>
    </citation>
    <scope>NUCLEOTIDE SEQUENCE [LARGE SCALE GENOMIC DNA]</scope>
    <source>
        <strain evidence="2 3">NBRC 105050</strain>
    </source>
</reference>
<organism evidence="2 3">
    <name type="scientific">Acetobacter nitrogenifigens DSM 23921 = NBRC 105050</name>
    <dbReference type="NCBI Taxonomy" id="1120919"/>
    <lineage>
        <taxon>Bacteria</taxon>
        <taxon>Pseudomonadati</taxon>
        <taxon>Pseudomonadota</taxon>
        <taxon>Alphaproteobacteria</taxon>
        <taxon>Acetobacterales</taxon>
        <taxon>Acetobacteraceae</taxon>
        <taxon>Acetobacter</taxon>
    </lineage>
</organism>
<keyword evidence="1" id="KW-0472">Membrane</keyword>